<dbReference type="PANTHER" id="PTHR10037:SF62">
    <property type="entry name" value="SODIUM CHANNEL PROTEIN 60E"/>
    <property type="match status" value="1"/>
</dbReference>
<evidence type="ECO:0000256" key="2">
    <source>
        <dbReference type="ARBA" id="ARBA00022692"/>
    </source>
</evidence>
<proteinExistence type="predicted"/>
<feature type="transmembrane region" description="Helical" evidence="5">
    <location>
        <begin position="50"/>
        <end position="72"/>
    </location>
</feature>
<evidence type="ECO:0000259" key="6">
    <source>
        <dbReference type="Pfam" id="PF00520"/>
    </source>
</evidence>
<feature type="transmembrane region" description="Helical" evidence="5">
    <location>
        <begin position="20"/>
        <end position="38"/>
    </location>
</feature>
<protein>
    <submittedName>
        <fullName evidence="7">Voltage-gated sodium channel</fullName>
    </submittedName>
</protein>
<feature type="transmembrane region" description="Helical" evidence="5">
    <location>
        <begin position="200"/>
        <end position="225"/>
    </location>
</feature>
<keyword evidence="2 5" id="KW-0812">Transmembrane</keyword>
<feature type="domain" description="Ion transport" evidence="6">
    <location>
        <begin position="17"/>
        <end position="229"/>
    </location>
</feature>
<evidence type="ECO:0000256" key="3">
    <source>
        <dbReference type="ARBA" id="ARBA00022989"/>
    </source>
</evidence>
<feature type="transmembrane region" description="Helical" evidence="5">
    <location>
        <begin position="84"/>
        <end position="104"/>
    </location>
</feature>
<keyword evidence="4 5" id="KW-0472">Membrane</keyword>
<evidence type="ECO:0000256" key="5">
    <source>
        <dbReference type="SAM" id="Phobius"/>
    </source>
</evidence>
<keyword evidence="7" id="KW-0407">Ion channel</keyword>
<gene>
    <name evidence="7" type="ORF">SAMN05421810_102750</name>
</gene>
<comment type="subcellular location">
    <subcellularLocation>
        <location evidence="1">Membrane</location>
        <topology evidence="1">Multi-pass membrane protein</topology>
    </subcellularLocation>
</comment>
<sequence>MGCGVTRRDRVRKLVEHRRFQHFIIAVIIVNAVTLALETSQRMLTGYGQLLHTVDYLALSIFVVELLLKFYAYRGGFFRDSWNVFDLVVVGIALVPAAGPFAVLRALRVLRILRLISVVPSMRRVVSGLLAAVPGMASIAALLALIIFVAGVMATKLFAPIAPDDFGDLGTSLFTLFQVMTGEAWPEIADNVMREAPMAWIFFVGYILVSSFAVLNLFIAVVVSSMEDQLRDDMRAEEAKQAAVQADANSEILAELRALRSEVAALRSQRSEPTGEPA</sequence>
<keyword evidence="7" id="KW-0813">Transport</keyword>
<dbReference type="Proteomes" id="UP000198727">
    <property type="component" value="Unassembled WGS sequence"/>
</dbReference>
<dbReference type="SUPFAM" id="SSF81324">
    <property type="entry name" value="Voltage-gated potassium channels"/>
    <property type="match status" value="1"/>
</dbReference>
<feature type="transmembrane region" description="Helical" evidence="5">
    <location>
        <begin position="125"/>
        <end position="150"/>
    </location>
</feature>
<organism evidence="7 8">
    <name type="scientific">Amycolatopsis arida</name>
    <dbReference type="NCBI Taxonomy" id="587909"/>
    <lineage>
        <taxon>Bacteria</taxon>
        <taxon>Bacillati</taxon>
        <taxon>Actinomycetota</taxon>
        <taxon>Actinomycetes</taxon>
        <taxon>Pseudonocardiales</taxon>
        <taxon>Pseudonocardiaceae</taxon>
        <taxon>Amycolatopsis</taxon>
    </lineage>
</organism>
<keyword evidence="8" id="KW-1185">Reference proteome</keyword>
<dbReference type="GO" id="GO:0001518">
    <property type="term" value="C:voltage-gated sodium channel complex"/>
    <property type="evidence" value="ECO:0007669"/>
    <property type="project" value="TreeGrafter"/>
</dbReference>
<dbReference type="STRING" id="587909.SAMN05421810_102750"/>
<dbReference type="InterPro" id="IPR027359">
    <property type="entry name" value="Volt_channel_dom_sf"/>
</dbReference>
<evidence type="ECO:0000313" key="7">
    <source>
        <dbReference type="EMBL" id="SFP49421.1"/>
    </source>
</evidence>
<dbReference type="GO" id="GO:0005248">
    <property type="term" value="F:voltage-gated sodium channel activity"/>
    <property type="evidence" value="ECO:0007669"/>
    <property type="project" value="TreeGrafter"/>
</dbReference>
<dbReference type="Gene3D" id="1.20.120.350">
    <property type="entry name" value="Voltage-gated potassium channels. Chain C"/>
    <property type="match status" value="1"/>
</dbReference>
<dbReference type="Gene3D" id="1.10.287.70">
    <property type="match status" value="1"/>
</dbReference>
<evidence type="ECO:0000313" key="8">
    <source>
        <dbReference type="Proteomes" id="UP000198727"/>
    </source>
</evidence>
<keyword evidence="3 5" id="KW-1133">Transmembrane helix</keyword>
<dbReference type="InterPro" id="IPR005821">
    <property type="entry name" value="Ion_trans_dom"/>
</dbReference>
<evidence type="ECO:0000256" key="1">
    <source>
        <dbReference type="ARBA" id="ARBA00004141"/>
    </source>
</evidence>
<reference evidence="8" key="1">
    <citation type="submission" date="2016-10" db="EMBL/GenBank/DDBJ databases">
        <authorList>
            <person name="Varghese N."/>
            <person name="Submissions S."/>
        </authorList>
    </citation>
    <scope>NUCLEOTIDE SEQUENCE [LARGE SCALE GENOMIC DNA]</scope>
    <source>
        <strain evidence="8">CGMCC 4.5579</strain>
    </source>
</reference>
<dbReference type="PANTHER" id="PTHR10037">
    <property type="entry name" value="VOLTAGE-GATED CATION CHANNEL CALCIUM AND SODIUM"/>
    <property type="match status" value="1"/>
</dbReference>
<keyword evidence="7" id="KW-0406">Ion transport</keyword>
<dbReference type="Pfam" id="PF00520">
    <property type="entry name" value="Ion_trans"/>
    <property type="match status" value="1"/>
</dbReference>
<name>A0A1I5QTR2_9PSEU</name>
<dbReference type="EMBL" id="FOWW01000002">
    <property type="protein sequence ID" value="SFP49421.1"/>
    <property type="molecule type" value="Genomic_DNA"/>
</dbReference>
<dbReference type="InterPro" id="IPR043203">
    <property type="entry name" value="VGCC_Ca_Na"/>
</dbReference>
<evidence type="ECO:0000256" key="4">
    <source>
        <dbReference type="ARBA" id="ARBA00023136"/>
    </source>
</evidence>
<accession>A0A1I5QTR2</accession>
<dbReference type="AlphaFoldDB" id="A0A1I5QTR2"/>